<evidence type="ECO:0000256" key="2">
    <source>
        <dbReference type="ARBA" id="ARBA00023002"/>
    </source>
</evidence>
<feature type="domain" description="Di-haem cytochrome c peroxidase" evidence="3">
    <location>
        <begin position="67"/>
        <end position="290"/>
    </location>
</feature>
<dbReference type="InterPro" id="IPR051395">
    <property type="entry name" value="Cytochrome_c_Peroxidase/MauG"/>
</dbReference>
<comment type="subcellular location">
    <subcellularLocation>
        <location evidence="1">Cell envelope</location>
    </subcellularLocation>
</comment>
<protein>
    <submittedName>
        <fullName evidence="4">Cytochrome c551 peroxidase</fullName>
        <ecNumber evidence="4">1.11.1.5</ecNumber>
    </submittedName>
</protein>
<dbReference type="Gene3D" id="1.10.760.10">
    <property type="entry name" value="Cytochrome c-like domain"/>
    <property type="match status" value="2"/>
</dbReference>
<evidence type="ECO:0000313" key="4">
    <source>
        <dbReference type="EMBL" id="QDV08947.1"/>
    </source>
</evidence>
<keyword evidence="2 4" id="KW-0560">Oxidoreductase</keyword>
<keyword evidence="5" id="KW-1185">Reference proteome</keyword>
<name>A0A518EXZ4_9BACT</name>
<dbReference type="GO" id="GO:0020037">
    <property type="term" value="F:heme binding"/>
    <property type="evidence" value="ECO:0007669"/>
    <property type="project" value="InterPro"/>
</dbReference>
<dbReference type="GO" id="GO:0004130">
    <property type="term" value="F:cytochrome-c peroxidase activity"/>
    <property type="evidence" value="ECO:0007669"/>
    <property type="project" value="UniProtKB-EC"/>
</dbReference>
<accession>A0A518EXZ4</accession>
<dbReference type="GO" id="GO:0009055">
    <property type="term" value="F:electron transfer activity"/>
    <property type="evidence" value="ECO:0007669"/>
    <property type="project" value="InterPro"/>
</dbReference>
<gene>
    <name evidence="4" type="primary">ccp_5</name>
    <name evidence="4" type="ORF">Poly30_45030</name>
</gene>
<dbReference type="GO" id="GO:0030313">
    <property type="term" value="C:cell envelope"/>
    <property type="evidence" value="ECO:0007669"/>
    <property type="project" value="UniProtKB-SubCell"/>
</dbReference>
<evidence type="ECO:0000259" key="3">
    <source>
        <dbReference type="Pfam" id="PF03150"/>
    </source>
</evidence>
<dbReference type="InterPro" id="IPR036909">
    <property type="entry name" value="Cyt_c-like_dom_sf"/>
</dbReference>
<dbReference type="PANTHER" id="PTHR30600">
    <property type="entry name" value="CYTOCHROME C PEROXIDASE-RELATED"/>
    <property type="match status" value="1"/>
</dbReference>
<proteinExistence type="predicted"/>
<dbReference type="Proteomes" id="UP000320390">
    <property type="component" value="Chromosome"/>
</dbReference>
<organism evidence="4 5">
    <name type="scientific">Saltatorellus ferox</name>
    <dbReference type="NCBI Taxonomy" id="2528018"/>
    <lineage>
        <taxon>Bacteria</taxon>
        <taxon>Pseudomonadati</taxon>
        <taxon>Planctomycetota</taxon>
        <taxon>Planctomycetia</taxon>
        <taxon>Planctomycetia incertae sedis</taxon>
        <taxon>Saltatorellus</taxon>
    </lineage>
</organism>
<dbReference type="Pfam" id="PF03150">
    <property type="entry name" value="CCP_MauG"/>
    <property type="match status" value="1"/>
</dbReference>
<dbReference type="InterPro" id="IPR004852">
    <property type="entry name" value="Di-haem_cyt_c_peroxidsae"/>
</dbReference>
<reference evidence="4 5" key="1">
    <citation type="submission" date="2019-02" db="EMBL/GenBank/DDBJ databases">
        <title>Deep-cultivation of Planctomycetes and their phenomic and genomic characterization uncovers novel biology.</title>
        <authorList>
            <person name="Wiegand S."/>
            <person name="Jogler M."/>
            <person name="Boedeker C."/>
            <person name="Pinto D."/>
            <person name="Vollmers J."/>
            <person name="Rivas-Marin E."/>
            <person name="Kohn T."/>
            <person name="Peeters S.H."/>
            <person name="Heuer A."/>
            <person name="Rast P."/>
            <person name="Oberbeckmann S."/>
            <person name="Bunk B."/>
            <person name="Jeske O."/>
            <person name="Meyerdierks A."/>
            <person name="Storesund J.E."/>
            <person name="Kallscheuer N."/>
            <person name="Luecker S."/>
            <person name="Lage O.M."/>
            <person name="Pohl T."/>
            <person name="Merkel B.J."/>
            <person name="Hornburger P."/>
            <person name="Mueller R.-W."/>
            <person name="Bruemmer F."/>
            <person name="Labrenz M."/>
            <person name="Spormann A.M."/>
            <person name="Op den Camp H."/>
            <person name="Overmann J."/>
            <person name="Amann R."/>
            <person name="Jetten M.S.M."/>
            <person name="Mascher T."/>
            <person name="Medema M.H."/>
            <person name="Devos D.P."/>
            <person name="Kaster A.-K."/>
            <person name="Ovreas L."/>
            <person name="Rohde M."/>
            <person name="Galperin M.Y."/>
            <person name="Jogler C."/>
        </authorList>
    </citation>
    <scope>NUCLEOTIDE SEQUENCE [LARGE SCALE GENOMIC DNA]</scope>
    <source>
        <strain evidence="4 5">Poly30</strain>
    </source>
</reference>
<dbReference type="SUPFAM" id="SSF46626">
    <property type="entry name" value="Cytochrome c"/>
    <property type="match status" value="2"/>
</dbReference>
<keyword evidence="4" id="KW-0575">Peroxidase</keyword>
<dbReference type="AlphaFoldDB" id="A0A518EXZ4"/>
<sequence>MGGSGSLGKPGRVPFDARRSIMATPRFPLIASALLGATVFTGASASAAPQALGPPPVPAENPITESKRILGKALFWDEQLSSDSTVACGTCHIPSAGGSDPRLDMGSRHPGLDGVYGGADDRFTSAGVRHHDSSGEAMADPIKGFDAQVTGRRAPTMIGAAFFDDLFWDGRATSTFVDPQTGLVSIPSGGALESQSLGPIVSFVEMADEGRTWDDVIQKLEDVRPLALAEDLNPDLVAALAASPDYPALFATAFGDPAITAERIAYALATYQRTLHPDQTPWDLFQNGQTNALTSTQRQGMNTFLAAGNHCVDCHPPPLFSDGTYRNLGLRDIAEDSGRQGFTGNFSDRGKFKVPTLRNVGLRKRFFHHGDPLFNSVFLGVFLYNGGAGFFTDNKDPILSQIFFSPAAATSMQAFLEGGLTDPRVAAELPPFDRPTLRSELGPIAVLSGTGRPGSGGIRPRIDAYCPPVPGAATFRVGVHDAMGGAAAFLEYSTNPIQYGGPTQLIHRTTLKGVGAGEGHATWKTSLPDDPALVGTQMHFRWHIRDLGTSARTRWATQTVL</sequence>
<evidence type="ECO:0000313" key="5">
    <source>
        <dbReference type="Proteomes" id="UP000320390"/>
    </source>
</evidence>
<dbReference type="EMBL" id="CP036434">
    <property type="protein sequence ID" value="QDV08947.1"/>
    <property type="molecule type" value="Genomic_DNA"/>
</dbReference>
<evidence type="ECO:0000256" key="1">
    <source>
        <dbReference type="ARBA" id="ARBA00004196"/>
    </source>
</evidence>
<dbReference type="EC" id="1.11.1.5" evidence="4"/>